<dbReference type="CDD" id="cd03794">
    <property type="entry name" value="GT4_WbuB-like"/>
    <property type="match status" value="1"/>
</dbReference>
<proteinExistence type="predicted"/>
<accession>A0A5N5U8P7</accession>
<dbReference type="AlphaFoldDB" id="A0A5N5U8P7"/>
<comment type="caution">
    <text evidence="3">The sequence shown here is derived from an EMBL/GenBank/DDBJ whole genome shotgun (WGS) entry which is preliminary data.</text>
</comment>
<dbReference type="PANTHER" id="PTHR45947:SF3">
    <property type="entry name" value="SULFOQUINOVOSYL TRANSFERASE SQD2"/>
    <property type="match status" value="1"/>
</dbReference>
<dbReference type="GO" id="GO:0016758">
    <property type="term" value="F:hexosyltransferase activity"/>
    <property type="evidence" value="ECO:0007669"/>
    <property type="project" value="TreeGrafter"/>
</dbReference>
<dbReference type="SUPFAM" id="SSF53756">
    <property type="entry name" value="UDP-Glycosyltransferase/glycogen phosphorylase"/>
    <property type="match status" value="1"/>
</dbReference>
<evidence type="ECO:0000313" key="3">
    <source>
        <dbReference type="EMBL" id="KAB7515020.1"/>
    </source>
</evidence>
<dbReference type="InterPro" id="IPR028098">
    <property type="entry name" value="Glyco_trans_4-like_N"/>
</dbReference>
<dbReference type="Gene3D" id="3.40.50.2000">
    <property type="entry name" value="Glycogen Phosphorylase B"/>
    <property type="match status" value="2"/>
</dbReference>
<evidence type="ECO:0000313" key="4">
    <source>
        <dbReference type="Proteomes" id="UP000326865"/>
    </source>
</evidence>
<dbReference type="Pfam" id="PF13579">
    <property type="entry name" value="Glyco_trans_4_4"/>
    <property type="match status" value="1"/>
</dbReference>
<dbReference type="Pfam" id="PF00534">
    <property type="entry name" value="Glycos_transf_1"/>
    <property type="match status" value="1"/>
</dbReference>
<dbReference type="InterPro" id="IPR050194">
    <property type="entry name" value="Glycosyltransferase_grp1"/>
</dbReference>
<dbReference type="EMBL" id="QKKZ01000002">
    <property type="protein sequence ID" value="KAB7515020.1"/>
    <property type="molecule type" value="Genomic_DNA"/>
</dbReference>
<name>A0A5N5U8P7_9EURY</name>
<keyword evidence="3" id="KW-0808">Transferase</keyword>
<gene>
    <name evidence="3" type="ORF">DM867_05960</name>
</gene>
<feature type="domain" description="Glycosyl transferase family 1" evidence="1">
    <location>
        <begin position="200"/>
        <end position="358"/>
    </location>
</feature>
<keyword evidence="4" id="KW-1185">Reference proteome</keyword>
<sequence>MNELSTRWAHLGHDVTVLTSVPDYPEGEIYDGYENRFVHIEHDDGVRVVFLKTITASNDGFLRRGLKFVWFMLVATIAGLWLNRHDVVLSTSPQPLTGPAGWIIARLKDSAFIFEVRDLWPESIISLTDINPSLLLPLNWLIEFTYRRADRIVTISPGFEHSLTEAGVKSQDILVHYNGVSPDFFERGGDSWQISDETVRKLENTFVVSYIGTIGRAHGLEIILDTAEQLDEVLFLIVGTGAEMDNLQSAAKRRGLDNICFAGRHPKKHVPDFFALSDVALVHLKDNELFRTAVPSKMFEAMAAGVPIVLGVKGIAEQIVLNNSVGVTFDPEDATALTEQINTLRNNRTLRAKLGDNGLQAADESFSWEQIAAAYSADIETVSNEYQTA</sequence>
<reference evidence="3 4" key="1">
    <citation type="submission" date="2019-10" db="EMBL/GenBank/DDBJ databases">
        <title>Unraveling microbial dark matter from salterns through culturing: the case of the genus Halosegnis.</title>
        <authorList>
            <person name="Duran-Viseras A."/>
            <person name="Andrei A.-S."/>
            <person name="Vera-Gargallo B."/>
            <person name="Ghai R."/>
            <person name="Sanchez-Porro C."/>
            <person name="Ventosa A."/>
        </authorList>
    </citation>
    <scope>NUCLEOTIDE SEQUENCE [LARGE SCALE GENOMIC DNA]</scope>
    <source>
        <strain evidence="3 4">F18-79</strain>
    </source>
</reference>
<protein>
    <submittedName>
        <fullName evidence="3">Glycosyltransferase</fullName>
    </submittedName>
</protein>
<dbReference type="Proteomes" id="UP000326865">
    <property type="component" value="Unassembled WGS sequence"/>
</dbReference>
<dbReference type="InterPro" id="IPR001296">
    <property type="entry name" value="Glyco_trans_1"/>
</dbReference>
<evidence type="ECO:0000259" key="2">
    <source>
        <dbReference type="Pfam" id="PF13579"/>
    </source>
</evidence>
<feature type="domain" description="Glycosyltransferase subfamily 4-like N-terminal" evidence="2">
    <location>
        <begin position="2"/>
        <end position="179"/>
    </location>
</feature>
<dbReference type="PANTHER" id="PTHR45947">
    <property type="entry name" value="SULFOQUINOVOSYL TRANSFERASE SQD2"/>
    <property type="match status" value="1"/>
</dbReference>
<organism evidence="3 4">
    <name type="scientific">Halosegnis rubeus</name>
    <dbReference type="NCBI Taxonomy" id="2212850"/>
    <lineage>
        <taxon>Archaea</taxon>
        <taxon>Methanobacteriati</taxon>
        <taxon>Methanobacteriota</taxon>
        <taxon>Stenosarchaea group</taxon>
        <taxon>Halobacteria</taxon>
        <taxon>Halobacteriales</taxon>
        <taxon>Natronomonadaceae</taxon>
        <taxon>Halosegnis</taxon>
    </lineage>
</organism>
<evidence type="ECO:0000259" key="1">
    <source>
        <dbReference type="Pfam" id="PF00534"/>
    </source>
</evidence>